<sequence length="44" mass="4838">MTPTLDPRRDNAARRKAVRRTALWIGLIAVGIYVAFILSGVLGQ</sequence>
<name>A0ABU7Z056_9GAMM</name>
<organism evidence="2 3">
    <name type="scientific">Novilysobacter erysipheiresistens</name>
    <dbReference type="NCBI Taxonomy" id="1749332"/>
    <lineage>
        <taxon>Bacteria</taxon>
        <taxon>Pseudomonadati</taxon>
        <taxon>Pseudomonadota</taxon>
        <taxon>Gammaproteobacteria</taxon>
        <taxon>Lysobacterales</taxon>
        <taxon>Lysobacteraceae</taxon>
        <taxon>Novilysobacter</taxon>
    </lineage>
</organism>
<gene>
    <name evidence="2" type="ORF">SNE34_11395</name>
</gene>
<keyword evidence="1" id="KW-0472">Membrane</keyword>
<accession>A0ABU7Z056</accession>
<comment type="caution">
    <text evidence="2">The sequence shown here is derived from an EMBL/GenBank/DDBJ whole genome shotgun (WGS) entry which is preliminary data.</text>
</comment>
<reference evidence="2 3" key="1">
    <citation type="journal article" date="2016" name="Int. J. Syst. Evol. Microbiol.">
        <title>Lysobacter erysipheiresistens sp. nov., an antagonist of powdery mildew, isolated from tobacco-cultivated soil.</title>
        <authorList>
            <person name="Xie B."/>
            <person name="Li T."/>
            <person name="Lin X."/>
            <person name="Wang C.J."/>
            <person name="Chen Y.J."/>
            <person name="Liu W.J."/>
            <person name="Zhao Z.W."/>
        </authorList>
    </citation>
    <scope>NUCLEOTIDE SEQUENCE [LARGE SCALE GENOMIC DNA]</scope>
    <source>
        <strain evidence="2 3">RS-LYSO-3</strain>
    </source>
</reference>
<dbReference type="RefSeq" id="WP_332617270.1">
    <property type="nucleotide sequence ID" value="NZ_JAXGFP010000005.1"/>
</dbReference>
<protein>
    <submittedName>
        <fullName evidence="2">Uncharacterized protein</fullName>
    </submittedName>
</protein>
<proteinExistence type="predicted"/>
<keyword evidence="3" id="KW-1185">Reference proteome</keyword>
<dbReference type="EMBL" id="JAXGFP010000005">
    <property type="protein sequence ID" value="MEG3184613.1"/>
    <property type="molecule type" value="Genomic_DNA"/>
</dbReference>
<keyword evidence="1" id="KW-0812">Transmembrane</keyword>
<evidence type="ECO:0000313" key="3">
    <source>
        <dbReference type="Proteomes" id="UP001355056"/>
    </source>
</evidence>
<dbReference type="Proteomes" id="UP001355056">
    <property type="component" value="Unassembled WGS sequence"/>
</dbReference>
<keyword evidence="1" id="KW-1133">Transmembrane helix</keyword>
<feature type="transmembrane region" description="Helical" evidence="1">
    <location>
        <begin position="21"/>
        <end position="42"/>
    </location>
</feature>
<evidence type="ECO:0000313" key="2">
    <source>
        <dbReference type="EMBL" id="MEG3184613.1"/>
    </source>
</evidence>
<evidence type="ECO:0000256" key="1">
    <source>
        <dbReference type="SAM" id="Phobius"/>
    </source>
</evidence>